<dbReference type="Gene3D" id="1.10.10.60">
    <property type="entry name" value="Homeodomain-like"/>
    <property type="match status" value="1"/>
</dbReference>
<keyword evidence="7" id="KW-0902">Two-component regulatory system</keyword>
<keyword evidence="9" id="KW-0238">DNA-binding</keyword>
<dbReference type="NCBIfam" id="TIGR04381">
    <property type="entry name" value="HTH_TypR"/>
    <property type="match status" value="1"/>
</dbReference>
<keyword evidence="5" id="KW-0058">Aromatic hydrocarbons catabolism</keyword>
<evidence type="ECO:0000256" key="3">
    <source>
        <dbReference type="ARBA" id="ARBA00022491"/>
    </source>
</evidence>
<keyword evidence="11" id="KW-0804">Transcription</keyword>
<keyword evidence="3" id="KW-0678">Repressor</keyword>
<dbReference type="Gene3D" id="1.10.8.60">
    <property type="match status" value="1"/>
</dbReference>
<dbReference type="CDD" id="cd00009">
    <property type="entry name" value="AAA"/>
    <property type="match status" value="1"/>
</dbReference>
<dbReference type="SMART" id="SM00382">
    <property type="entry name" value="AAA"/>
    <property type="match status" value="1"/>
</dbReference>
<evidence type="ECO:0000256" key="6">
    <source>
        <dbReference type="ARBA" id="ARBA00022840"/>
    </source>
</evidence>
<dbReference type="PROSITE" id="PS00688">
    <property type="entry name" value="SIGMA54_INTERACT_3"/>
    <property type="match status" value="1"/>
</dbReference>
<dbReference type="OrthoDB" id="9761019at2"/>
<evidence type="ECO:0000256" key="9">
    <source>
        <dbReference type="ARBA" id="ARBA00023125"/>
    </source>
</evidence>
<dbReference type="InterPro" id="IPR027417">
    <property type="entry name" value="P-loop_NTPase"/>
</dbReference>
<evidence type="ECO:0000256" key="4">
    <source>
        <dbReference type="ARBA" id="ARBA00022741"/>
    </source>
</evidence>
<dbReference type="Pfam" id="PF25601">
    <property type="entry name" value="AAA_lid_14"/>
    <property type="match status" value="1"/>
</dbReference>
<dbReference type="PANTHER" id="PTHR32071:SF3">
    <property type="entry name" value="HTH-TYPE TRANSCRIPTIONAL REGULATORY PROTEIN TYRR"/>
    <property type="match status" value="1"/>
</dbReference>
<evidence type="ECO:0000256" key="5">
    <source>
        <dbReference type="ARBA" id="ARBA00022797"/>
    </source>
</evidence>
<dbReference type="GO" id="GO:0005524">
    <property type="term" value="F:ATP binding"/>
    <property type="evidence" value="ECO:0007669"/>
    <property type="project" value="UniProtKB-KW"/>
</dbReference>
<comment type="caution">
    <text evidence="13">The sequence shown here is derived from an EMBL/GenBank/DDBJ whole genome shotgun (WGS) entry which is preliminary data.</text>
</comment>
<name>A0A2S6NDA6_9HYPH</name>
<accession>A0A2S6NDA6</accession>
<keyword evidence="4" id="KW-0547">Nucleotide-binding</keyword>
<dbReference type="InterPro" id="IPR025662">
    <property type="entry name" value="Sigma_54_int_dom_ATP-bd_1"/>
</dbReference>
<dbReference type="Gene3D" id="3.30.450.20">
    <property type="entry name" value="PAS domain"/>
    <property type="match status" value="1"/>
</dbReference>
<dbReference type="GO" id="GO:0005737">
    <property type="term" value="C:cytoplasm"/>
    <property type="evidence" value="ECO:0007669"/>
    <property type="project" value="UniProtKB-SubCell"/>
</dbReference>
<keyword evidence="2" id="KW-0963">Cytoplasm</keyword>
<dbReference type="FunFam" id="3.40.50.300:FF:000006">
    <property type="entry name" value="DNA-binding transcriptional regulator NtrC"/>
    <property type="match status" value="1"/>
</dbReference>
<proteinExistence type="predicted"/>
<dbReference type="SUPFAM" id="SSF46689">
    <property type="entry name" value="Homeodomain-like"/>
    <property type="match status" value="1"/>
</dbReference>
<comment type="subcellular location">
    <subcellularLocation>
        <location evidence="1">Cytoplasm</location>
    </subcellularLocation>
</comment>
<dbReference type="InterPro" id="IPR002078">
    <property type="entry name" value="Sigma_54_int"/>
</dbReference>
<keyword evidence="6" id="KW-0067">ATP-binding</keyword>
<evidence type="ECO:0000256" key="7">
    <source>
        <dbReference type="ARBA" id="ARBA00023012"/>
    </source>
</evidence>
<dbReference type="PROSITE" id="PS00676">
    <property type="entry name" value="SIGMA54_INTERACT_2"/>
    <property type="match status" value="1"/>
</dbReference>
<dbReference type="GO" id="GO:0003677">
    <property type="term" value="F:DNA binding"/>
    <property type="evidence" value="ECO:0007669"/>
    <property type="project" value="UniProtKB-KW"/>
</dbReference>
<dbReference type="InterPro" id="IPR058031">
    <property type="entry name" value="AAA_lid_NorR"/>
</dbReference>
<dbReference type="InterPro" id="IPR025944">
    <property type="entry name" value="Sigma_54_int_dom_CS"/>
</dbReference>
<dbReference type="Gene3D" id="3.30.70.260">
    <property type="match status" value="1"/>
</dbReference>
<dbReference type="PROSITE" id="PS50045">
    <property type="entry name" value="SIGMA54_INTERACT_4"/>
    <property type="match status" value="1"/>
</dbReference>
<keyword evidence="14" id="KW-1185">Reference proteome</keyword>
<evidence type="ECO:0000256" key="8">
    <source>
        <dbReference type="ARBA" id="ARBA00023015"/>
    </source>
</evidence>
<evidence type="ECO:0000256" key="10">
    <source>
        <dbReference type="ARBA" id="ARBA00023159"/>
    </source>
</evidence>
<evidence type="ECO:0000256" key="1">
    <source>
        <dbReference type="ARBA" id="ARBA00004496"/>
    </source>
</evidence>
<dbReference type="GO" id="GO:0000160">
    <property type="term" value="P:phosphorelay signal transduction system"/>
    <property type="evidence" value="ECO:0007669"/>
    <property type="project" value="UniProtKB-KW"/>
</dbReference>
<evidence type="ECO:0000256" key="12">
    <source>
        <dbReference type="ARBA" id="ARBA00029500"/>
    </source>
</evidence>
<dbReference type="AlphaFoldDB" id="A0A2S6NDA6"/>
<sequence length="512" mass="54625">MRIDVRFRDRVGIAQEILGRLAAQNLNLTAVEVAPPHVFIEAPQLAPGQWNALRQNLRDVPGVSEALIVDMLPGARQRLHLDALMAAMKDPVLLADAEGALLAVNEAARRAAGRGDVDLTGLSIGALFDDLALQRELTESGFDAPSREVILRGRAFQLDIAGVSDAGRAAGGVLTLYSPERLGARMQALRAPAAEGLDTLVGASPVICALKQRAARLAPLSAPLMILGETGTGKELVAQACHQLSPRRRAPFLALNCAALPENLAESELFGYAPGAFTGASRGGKPGLLEMAAGGTVFLDEIGEMSLYLQAKLLRFLNDGSFRRVGGDRELRVDVRIISATHRDLAAMVASGGFREDLFYRLDVLSLNVPPLRERGDDVLLLARHFLDRAAAQTGRVGARLSPASEAALRGAAWPGNVRQLENLLFRAVALSDDGAIELGDLGGETGRAPAAREADEPADWRSGVAAFERDLLARLLPRFPSSRKLAERLGVSHTMIARKLHQYGLSASSGE</sequence>
<keyword evidence="10" id="KW-0010">Activator</keyword>
<dbReference type="InterPro" id="IPR003593">
    <property type="entry name" value="AAA+_ATPase"/>
</dbReference>
<evidence type="ECO:0000313" key="14">
    <source>
        <dbReference type="Proteomes" id="UP000239089"/>
    </source>
</evidence>
<dbReference type="InterPro" id="IPR000014">
    <property type="entry name" value="PAS"/>
</dbReference>
<dbReference type="EMBL" id="NHSJ01000038">
    <property type="protein sequence ID" value="PPQ32574.1"/>
    <property type="molecule type" value="Genomic_DNA"/>
</dbReference>
<gene>
    <name evidence="13" type="ORF">CCR94_05185</name>
</gene>
<dbReference type="Pfam" id="PF18024">
    <property type="entry name" value="HTH_50"/>
    <property type="match status" value="1"/>
</dbReference>
<dbReference type="GO" id="GO:0006355">
    <property type="term" value="P:regulation of DNA-templated transcription"/>
    <property type="evidence" value="ECO:0007669"/>
    <property type="project" value="InterPro"/>
</dbReference>
<organism evidence="13 14">
    <name type="scientific">Rhodoblastus sphagnicola</name>
    <dbReference type="NCBI Taxonomy" id="333368"/>
    <lineage>
        <taxon>Bacteria</taxon>
        <taxon>Pseudomonadati</taxon>
        <taxon>Pseudomonadota</taxon>
        <taxon>Alphaproteobacteria</taxon>
        <taxon>Hyphomicrobiales</taxon>
        <taxon>Rhodoblastaceae</taxon>
        <taxon>Rhodoblastus</taxon>
    </lineage>
</organism>
<dbReference type="SUPFAM" id="SSF52540">
    <property type="entry name" value="P-loop containing nucleoside triphosphate hydrolases"/>
    <property type="match status" value="1"/>
</dbReference>
<dbReference type="PANTHER" id="PTHR32071">
    <property type="entry name" value="TRANSCRIPTIONAL REGULATORY PROTEIN"/>
    <property type="match status" value="1"/>
</dbReference>
<reference evidence="13 14" key="1">
    <citation type="journal article" date="2018" name="Arch. Microbiol.">
        <title>New insights into the metabolic potential of the phototrophic purple bacterium Rhodopila globiformis DSM 161(T) from its draft genome sequence and evidence for a vanadium-dependent nitrogenase.</title>
        <authorList>
            <person name="Imhoff J.F."/>
            <person name="Rahn T."/>
            <person name="Kunzel S."/>
            <person name="Neulinger S.C."/>
        </authorList>
    </citation>
    <scope>NUCLEOTIDE SEQUENCE [LARGE SCALE GENOMIC DNA]</scope>
    <source>
        <strain evidence="13 14">DSM 16996</strain>
    </source>
</reference>
<evidence type="ECO:0000313" key="13">
    <source>
        <dbReference type="EMBL" id="PPQ32574.1"/>
    </source>
</evidence>
<dbReference type="Gene3D" id="3.40.50.300">
    <property type="entry name" value="P-loop containing nucleotide triphosphate hydrolases"/>
    <property type="match status" value="1"/>
</dbReference>
<dbReference type="InterPro" id="IPR025943">
    <property type="entry name" value="Sigma_54_int_dom_ATP-bd_2"/>
</dbReference>
<dbReference type="InterPro" id="IPR030828">
    <property type="entry name" value="HTH_TyrR"/>
</dbReference>
<dbReference type="SUPFAM" id="SSF55785">
    <property type="entry name" value="PYP-like sensor domain (PAS domain)"/>
    <property type="match status" value="1"/>
</dbReference>
<dbReference type="RefSeq" id="WP_104506808.1">
    <property type="nucleotide sequence ID" value="NZ_JACIGC010000005.1"/>
</dbReference>
<protein>
    <recommendedName>
        <fullName evidence="12">HTH-type transcriptional regulatory protein TyrR</fullName>
    </recommendedName>
</protein>
<dbReference type="InterPro" id="IPR009057">
    <property type="entry name" value="Homeodomain-like_sf"/>
</dbReference>
<dbReference type="Pfam" id="PF00158">
    <property type="entry name" value="Sigma54_activat"/>
    <property type="match status" value="1"/>
</dbReference>
<dbReference type="PROSITE" id="PS51671">
    <property type="entry name" value="ACT"/>
    <property type="match status" value="1"/>
</dbReference>
<dbReference type="PROSITE" id="PS00675">
    <property type="entry name" value="SIGMA54_INTERACT_1"/>
    <property type="match status" value="1"/>
</dbReference>
<evidence type="ECO:0000256" key="2">
    <source>
        <dbReference type="ARBA" id="ARBA00022490"/>
    </source>
</evidence>
<dbReference type="InterPro" id="IPR035965">
    <property type="entry name" value="PAS-like_dom_sf"/>
</dbReference>
<dbReference type="PROSITE" id="PS50112">
    <property type="entry name" value="PAS"/>
    <property type="match status" value="1"/>
</dbReference>
<evidence type="ECO:0000256" key="11">
    <source>
        <dbReference type="ARBA" id="ARBA00023163"/>
    </source>
</evidence>
<dbReference type="Proteomes" id="UP000239089">
    <property type="component" value="Unassembled WGS sequence"/>
</dbReference>
<keyword evidence="8" id="KW-0805">Transcription regulation</keyword>
<dbReference type="InterPro" id="IPR002912">
    <property type="entry name" value="ACT_dom"/>
</dbReference>